<organism evidence="2 3">
    <name type="scientific">Caldinitratiruptor microaerophilus</name>
    <dbReference type="NCBI Taxonomy" id="671077"/>
    <lineage>
        <taxon>Bacteria</taxon>
        <taxon>Bacillati</taxon>
        <taxon>Bacillota</taxon>
        <taxon>Clostridia</taxon>
        <taxon>Eubacteriales</taxon>
        <taxon>Symbiobacteriaceae</taxon>
        <taxon>Caldinitratiruptor</taxon>
    </lineage>
</organism>
<protein>
    <submittedName>
        <fullName evidence="2">Uncharacterized protein</fullName>
    </submittedName>
</protein>
<feature type="region of interest" description="Disordered" evidence="1">
    <location>
        <begin position="40"/>
        <end position="61"/>
    </location>
</feature>
<dbReference type="EMBL" id="AP025628">
    <property type="protein sequence ID" value="BDG59984.1"/>
    <property type="molecule type" value="Genomic_DNA"/>
</dbReference>
<accession>A0AA35CIS3</accession>
<name>A0AA35CIS3_9FIRM</name>
<evidence type="ECO:0000313" key="3">
    <source>
        <dbReference type="Proteomes" id="UP001163687"/>
    </source>
</evidence>
<proteinExistence type="predicted"/>
<dbReference type="RefSeq" id="WP_264844059.1">
    <property type="nucleotide sequence ID" value="NZ_AP025628.1"/>
</dbReference>
<evidence type="ECO:0000313" key="2">
    <source>
        <dbReference type="EMBL" id="BDG59984.1"/>
    </source>
</evidence>
<dbReference type="Proteomes" id="UP001163687">
    <property type="component" value="Chromosome"/>
</dbReference>
<gene>
    <name evidence="2" type="ORF">caldi_10740</name>
</gene>
<dbReference type="KEGG" id="cmic:caldi_10740"/>
<evidence type="ECO:0000256" key="1">
    <source>
        <dbReference type="SAM" id="MobiDB-lite"/>
    </source>
</evidence>
<reference evidence="2" key="1">
    <citation type="submission" date="2022-03" db="EMBL/GenBank/DDBJ databases">
        <title>Complete genome sequence of Caldinitratiruptor microaerophilus.</title>
        <authorList>
            <person name="Mukaiyama R."/>
            <person name="Nishiyama T."/>
            <person name="Ueda K."/>
        </authorList>
    </citation>
    <scope>NUCLEOTIDE SEQUENCE</scope>
    <source>
        <strain evidence="2">JCM 16183</strain>
    </source>
</reference>
<sequence length="127" mass="13486">MRLDPGERSILATFGQYPRAVAAREALLGAGFRTVQVDRIGAGGYDPEPDRARLRTGETPTQGVVWQDETGKLPGDDVRPLVAAMPEVSGMAGPLVAGGHGVLLTAVVPEERLEEALDIIRRLGGRC</sequence>
<dbReference type="AlphaFoldDB" id="A0AA35CIS3"/>
<keyword evidence="3" id="KW-1185">Reference proteome</keyword>